<dbReference type="Pfam" id="PF01381">
    <property type="entry name" value="HTH_3"/>
    <property type="match status" value="1"/>
</dbReference>
<organism evidence="4 5">
    <name type="scientific">Flaviaesturariibacter amylovorans</name>
    <dbReference type="NCBI Taxonomy" id="1084520"/>
    <lineage>
        <taxon>Bacteria</taxon>
        <taxon>Pseudomonadati</taxon>
        <taxon>Bacteroidota</taxon>
        <taxon>Chitinophagia</taxon>
        <taxon>Chitinophagales</taxon>
        <taxon>Chitinophagaceae</taxon>
        <taxon>Flaviaestuariibacter</taxon>
    </lineage>
</organism>
<dbReference type="InterPro" id="IPR050807">
    <property type="entry name" value="TransReg_Diox_bact_type"/>
</dbReference>
<evidence type="ECO:0000259" key="3">
    <source>
        <dbReference type="PROSITE" id="PS50943"/>
    </source>
</evidence>
<dbReference type="InterPro" id="IPR001387">
    <property type="entry name" value="Cro/C1-type_HTH"/>
</dbReference>
<protein>
    <recommendedName>
        <fullName evidence="3">HTH cro/C1-type domain-containing protein</fullName>
    </recommendedName>
</protein>
<keyword evidence="2" id="KW-0472">Membrane</keyword>
<feature type="transmembrane region" description="Helical" evidence="2">
    <location>
        <begin position="172"/>
        <end position="191"/>
    </location>
</feature>
<dbReference type="CDD" id="cd00093">
    <property type="entry name" value="HTH_XRE"/>
    <property type="match status" value="1"/>
</dbReference>
<gene>
    <name evidence="4" type="ORF">GCM10023184_06160</name>
</gene>
<evidence type="ECO:0000256" key="2">
    <source>
        <dbReference type="SAM" id="Phobius"/>
    </source>
</evidence>
<sequence>MYLSPLRMSLSQLLTEARKRKGLTQEDLAEASGVTVRTIQRIESGETVPRPYTVKALAGALDVSFESLQPPVATEPASEATTTPPAADADADRHFLQLHTLSCFSYLLLPFVHFLLPHFLLRRRAGLPAPLLRFARATVRGQVYWVVALNISLLALVGWNSLRAARFGGAGILGYGWPIGILYALNAGLIARRLLQAGRLIDTQQADLQ</sequence>
<dbReference type="Gene3D" id="1.10.260.40">
    <property type="entry name" value="lambda repressor-like DNA-binding domains"/>
    <property type="match status" value="1"/>
</dbReference>
<keyword evidence="2" id="KW-0812">Transmembrane</keyword>
<comment type="caution">
    <text evidence="4">The sequence shown here is derived from an EMBL/GenBank/DDBJ whole genome shotgun (WGS) entry which is preliminary data.</text>
</comment>
<dbReference type="PANTHER" id="PTHR46797">
    <property type="entry name" value="HTH-TYPE TRANSCRIPTIONAL REGULATOR"/>
    <property type="match status" value="1"/>
</dbReference>
<evidence type="ECO:0000256" key="1">
    <source>
        <dbReference type="ARBA" id="ARBA00023125"/>
    </source>
</evidence>
<dbReference type="EMBL" id="BAABGY010000002">
    <property type="protein sequence ID" value="GAA4320799.1"/>
    <property type="molecule type" value="Genomic_DNA"/>
</dbReference>
<dbReference type="InterPro" id="IPR010982">
    <property type="entry name" value="Lambda_DNA-bd_dom_sf"/>
</dbReference>
<dbReference type="Proteomes" id="UP001501725">
    <property type="component" value="Unassembled WGS sequence"/>
</dbReference>
<accession>A0ABP8GBE2</accession>
<dbReference type="PANTHER" id="PTHR46797:SF1">
    <property type="entry name" value="METHYLPHOSPHONATE SYNTHASE"/>
    <property type="match status" value="1"/>
</dbReference>
<feature type="transmembrane region" description="Helical" evidence="2">
    <location>
        <begin position="142"/>
        <end position="160"/>
    </location>
</feature>
<proteinExistence type="predicted"/>
<feature type="domain" description="HTH cro/C1-type" evidence="3">
    <location>
        <begin position="14"/>
        <end position="68"/>
    </location>
</feature>
<keyword evidence="2" id="KW-1133">Transmembrane helix</keyword>
<feature type="transmembrane region" description="Helical" evidence="2">
    <location>
        <begin position="104"/>
        <end position="121"/>
    </location>
</feature>
<evidence type="ECO:0000313" key="5">
    <source>
        <dbReference type="Proteomes" id="UP001501725"/>
    </source>
</evidence>
<dbReference type="SMART" id="SM00530">
    <property type="entry name" value="HTH_XRE"/>
    <property type="match status" value="1"/>
</dbReference>
<keyword evidence="5" id="KW-1185">Reference proteome</keyword>
<dbReference type="SUPFAM" id="SSF47413">
    <property type="entry name" value="lambda repressor-like DNA-binding domains"/>
    <property type="match status" value="1"/>
</dbReference>
<evidence type="ECO:0000313" key="4">
    <source>
        <dbReference type="EMBL" id="GAA4320799.1"/>
    </source>
</evidence>
<keyword evidence="1" id="KW-0238">DNA-binding</keyword>
<reference evidence="5" key="1">
    <citation type="journal article" date="2019" name="Int. J. Syst. Evol. Microbiol.">
        <title>The Global Catalogue of Microorganisms (GCM) 10K type strain sequencing project: providing services to taxonomists for standard genome sequencing and annotation.</title>
        <authorList>
            <consortium name="The Broad Institute Genomics Platform"/>
            <consortium name="The Broad Institute Genome Sequencing Center for Infectious Disease"/>
            <person name="Wu L."/>
            <person name="Ma J."/>
        </authorList>
    </citation>
    <scope>NUCLEOTIDE SEQUENCE [LARGE SCALE GENOMIC DNA]</scope>
    <source>
        <strain evidence="5">JCM 17919</strain>
    </source>
</reference>
<name>A0ABP8GBE2_9BACT</name>
<dbReference type="PROSITE" id="PS50943">
    <property type="entry name" value="HTH_CROC1"/>
    <property type="match status" value="1"/>
</dbReference>